<dbReference type="PANTHER" id="PTHR47973">
    <property type="entry name" value="CYSTEINE-RICH RECEPTOR-LIKE PROTEIN KINASE 3"/>
    <property type="match status" value="1"/>
</dbReference>
<dbReference type="FunFam" id="1.10.510.10:FF:001023">
    <property type="entry name" value="Os07g0541700 protein"/>
    <property type="match status" value="1"/>
</dbReference>
<dbReference type="GO" id="GO:0005886">
    <property type="term" value="C:plasma membrane"/>
    <property type="evidence" value="ECO:0000318"/>
    <property type="project" value="GO_Central"/>
</dbReference>
<evidence type="ECO:0000256" key="8">
    <source>
        <dbReference type="ARBA" id="ARBA00048679"/>
    </source>
</evidence>
<dbReference type="InterPro" id="IPR052059">
    <property type="entry name" value="CR_Ser/Thr_kinase"/>
</dbReference>
<protein>
    <recommendedName>
        <fullName evidence="1">non-specific serine/threonine protein kinase</fullName>
        <ecNumber evidence="1">2.7.11.1</ecNumber>
    </recommendedName>
</protein>
<dbReference type="InterPro" id="IPR008271">
    <property type="entry name" value="Ser/Thr_kinase_AS"/>
</dbReference>
<accession>A0A1Y1IB17</accession>
<evidence type="ECO:0000313" key="10">
    <source>
        <dbReference type="EMBL" id="GAQ86619.1"/>
    </source>
</evidence>
<evidence type="ECO:0000313" key="11">
    <source>
        <dbReference type="Proteomes" id="UP000054558"/>
    </source>
</evidence>
<evidence type="ECO:0000256" key="4">
    <source>
        <dbReference type="ARBA" id="ARBA00022741"/>
    </source>
</evidence>
<evidence type="ECO:0000256" key="3">
    <source>
        <dbReference type="ARBA" id="ARBA00022679"/>
    </source>
</evidence>
<dbReference type="EC" id="2.7.11.1" evidence="1"/>
<evidence type="ECO:0000256" key="5">
    <source>
        <dbReference type="ARBA" id="ARBA00022777"/>
    </source>
</evidence>
<dbReference type="GO" id="GO:0004672">
    <property type="term" value="F:protein kinase activity"/>
    <property type="evidence" value="ECO:0000318"/>
    <property type="project" value="GO_Central"/>
</dbReference>
<proteinExistence type="predicted"/>
<keyword evidence="6" id="KW-0067">ATP-binding</keyword>
<keyword evidence="5" id="KW-0418">Kinase</keyword>
<comment type="catalytic activity">
    <reaction evidence="7">
        <text>L-threonyl-[protein] + ATP = O-phospho-L-threonyl-[protein] + ADP + H(+)</text>
        <dbReference type="Rhea" id="RHEA:46608"/>
        <dbReference type="Rhea" id="RHEA-COMP:11060"/>
        <dbReference type="Rhea" id="RHEA-COMP:11605"/>
        <dbReference type="ChEBI" id="CHEBI:15378"/>
        <dbReference type="ChEBI" id="CHEBI:30013"/>
        <dbReference type="ChEBI" id="CHEBI:30616"/>
        <dbReference type="ChEBI" id="CHEBI:61977"/>
        <dbReference type="ChEBI" id="CHEBI:456216"/>
        <dbReference type="EC" id="2.7.11.1"/>
    </reaction>
</comment>
<dbReference type="InterPro" id="IPR000719">
    <property type="entry name" value="Prot_kinase_dom"/>
</dbReference>
<dbReference type="OMA" id="MANNHER"/>
<feature type="domain" description="Protein kinase" evidence="9">
    <location>
        <begin position="1"/>
        <end position="233"/>
    </location>
</feature>
<name>A0A1Y1IB17_KLENI</name>
<dbReference type="STRING" id="105231.A0A1Y1IB17"/>
<keyword evidence="2" id="KW-0723">Serine/threonine-protein kinase</keyword>
<dbReference type="GO" id="GO:0007165">
    <property type="term" value="P:signal transduction"/>
    <property type="evidence" value="ECO:0000318"/>
    <property type="project" value="GO_Central"/>
</dbReference>
<evidence type="ECO:0000256" key="2">
    <source>
        <dbReference type="ARBA" id="ARBA00022527"/>
    </source>
</evidence>
<comment type="catalytic activity">
    <reaction evidence="8">
        <text>L-seryl-[protein] + ATP = O-phospho-L-seryl-[protein] + ADP + H(+)</text>
        <dbReference type="Rhea" id="RHEA:17989"/>
        <dbReference type="Rhea" id="RHEA-COMP:9863"/>
        <dbReference type="Rhea" id="RHEA-COMP:11604"/>
        <dbReference type="ChEBI" id="CHEBI:15378"/>
        <dbReference type="ChEBI" id="CHEBI:29999"/>
        <dbReference type="ChEBI" id="CHEBI:30616"/>
        <dbReference type="ChEBI" id="CHEBI:83421"/>
        <dbReference type="ChEBI" id="CHEBI:456216"/>
        <dbReference type="EC" id="2.7.11.1"/>
    </reaction>
</comment>
<dbReference type="GO" id="GO:0004674">
    <property type="term" value="F:protein serine/threonine kinase activity"/>
    <property type="evidence" value="ECO:0007669"/>
    <property type="project" value="UniProtKB-KW"/>
</dbReference>
<evidence type="ECO:0000256" key="6">
    <source>
        <dbReference type="ARBA" id="ARBA00022840"/>
    </source>
</evidence>
<evidence type="ECO:0000256" key="1">
    <source>
        <dbReference type="ARBA" id="ARBA00012513"/>
    </source>
</evidence>
<dbReference type="AlphaFoldDB" id="A0A1Y1IB17"/>
<dbReference type="Pfam" id="PF00069">
    <property type="entry name" value="Pkinase"/>
    <property type="match status" value="1"/>
</dbReference>
<dbReference type="OrthoDB" id="2013020at2759"/>
<keyword evidence="11" id="KW-1185">Reference proteome</keyword>
<dbReference type="SMART" id="SM00220">
    <property type="entry name" value="S_TKc"/>
    <property type="match status" value="1"/>
</dbReference>
<evidence type="ECO:0000256" key="7">
    <source>
        <dbReference type="ARBA" id="ARBA00047899"/>
    </source>
</evidence>
<keyword evidence="3" id="KW-0808">Transferase</keyword>
<evidence type="ECO:0000259" key="9">
    <source>
        <dbReference type="PROSITE" id="PS50011"/>
    </source>
</evidence>
<dbReference type="SUPFAM" id="SSF56112">
    <property type="entry name" value="Protein kinase-like (PK-like)"/>
    <property type="match status" value="1"/>
</dbReference>
<dbReference type="EMBL" id="DF237249">
    <property type="protein sequence ID" value="GAQ86619.1"/>
    <property type="molecule type" value="Genomic_DNA"/>
</dbReference>
<organism evidence="10 11">
    <name type="scientific">Klebsormidium nitens</name>
    <name type="common">Green alga</name>
    <name type="synonym">Ulothrix nitens</name>
    <dbReference type="NCBI Taxonomy" id="105231"/>
    <lineage>
        <taxon>Eukaryota</taxon>
        <taxon>Viridiplantae</taxon>
        <taxon>Streptophyta</taxon>
        <taxon>Klebsormidiophyceae</taxon>
        <taxon>Klebsormidiales</taxon>
        <taxon>Klebsormidiaceae</taxon>
        <taxon>Klebsormidium</taxon>
    </lineage>
</organism>
<gene>
    <name evidence="10" type="ORF">KFL_003000120</name>
</gene>
<dbReference type="GO" id="GO:0005524">
    <property type="term" value="F:ATP binding"/>
    <property type="evidence" value="ECO:0007669"/>
    <property type="project" value="UniProtKB-KW"/>
</dbReference>
<dbReference type="Proteomes" id="UP000054558">
    <property type="component" value="Unassembled WGS sequence"/>
</dbReference>
<keyword evidence="4" id="KW-0547">Nucleotide-binding</keyword>
<dbReference type="PROSITE" id="PS00108">
    <property type="entry name" value="PROTEIN_KINASE_ST"/>
    <property type="match status" value="1"/>
</dbReference>
<dbReference type="PROSITE" id="PS50011">
    <property type="entry name" value="PROTEIN_KINASE_DOM"/>
    <property type="match status" value="1"/>
</dbReference>
<dbReference type="Gene3D" id="1.10.510.10">
    <property type="entry name" value="Transferase(Phosphotransferase) domain 1"/>
    <property type="match status" value="1"/>
</dbReference>
<reference evidence="10 11" key="1">
    <citation type="journal article" date="2014" name="Nat. Commun.">
        <title>Klebsormidium flaccidum genome reveals primary factors for plant terrestrial adaptation.</title>
        <authorList>
            <person name="Hori K."/>
            <person name="Maruyama F."/>
            <person name="Fujisawa T."/>
            <person name="Togashi T."/>
            <person name="Yamamoto N."/>
            <person name="Seo M."/>
            <person name="Sato S."/>
            <person name="Yamada T."/>
            <person name="Mori H."/>
            <person name="Tajima N."/>
            <person name="Moriyama T."/>
            <person name="Ikeuchi M."/>
            <person name="Watanabe M."/>
            <person name="Wada H."/>
            <person name="Kobayashi K."/>
            <person name="Saito M."/>
            <person name="Masuda T."/>
            <person name="Sasaki-Sekimoto Y."/>
            <person name="Mashiguchi K."/>
            <person name="Awai K."/>
            <person name="Shimojima M."/>
            <person name="Masuda S."/>
            <person name="Iwai M."/>
            <person name="Nobusawa T."/>
            <person name="Narise T."/>
            <person name="Kondo S."/>
            <person name="Saito H."/>
            <person name="Sato R."/>
            <person name="Murakawa M."/>
            <person name="Ihara Y."/>
            <person name="Oshima-Yamada Y."/>
            <person name="Ohtaka K."/>
            <person name="Satoh M."/>
            <person name="Sonobe K."/>
            <person name="Ishii M."/>
            <person name="Ohtani R."/>
            <person name="Kanamori-Sato M."/>
            <person name="Honoki R."/>
            <person name="Miyazaki D."/>
            <person name="Mochizuki H."/>
            <person name="Umetsu J."/>
            <person name="Higashi K."/>
            <person name="Shibata D."/>
            <person name="Kamiya Y."/>
            <person name="Sato N."/>
            <person name="Nakamura Y."/>
            <person name="Tabata S."/>
            <person name="Ida S."/>
            <person name="Kurokawa K."/>
            <person name="Ohta H."/>
        </authorList>
    </citation>
    <scope>NUCLEOTIDE SEQUENCE [LARGE SCALE GENOMIC DNA]</scope>
    <source>
        <strain evidence="10 11">NIES-2285</strain>
    </source>
</reference>
<sequence>MKRCQPASKPKTPRLQIDGIEPLLVPCKPGEFHRGHPRIPPCCGSVSTLRKGPSLDWPTRLRVAEDAARGLNYLHNDIVPACLHRDIKPANILLDANLNALVADFGLAKHISGDASHVETRMAGTFGFMAPECLLSGTATKAGDVFAFGGVLLVLITGRAMFVKQAKGNPKTLIQWIFDRTHLEDPGEYVDRSLGANFSSDEAAFLLALALGCVSRAELRPTMATVLRLLTELRGGKVPCRIGGGAAPPGGAGHRIWAGNIVRRKRQLLSAFRGQQNEELGIFYRALGRDAPADRFI</sequence>
<dbReference type="InterPro" id="IPR011009">
    <property type="entry name" value="Kinase-like_dom_sf"/>
</dbReference>